<evidence type="ECO:0000256" key="1">
    <source>
        <dbReference type="ARBA" id="ARBA00008060"/>
    </source>
</evidence>
<proteinExistence type="inferred from homology"/>
<feature type="compositionally biased region" description="Polar residues" evidence="5">
    <location>
        <begin position="1"/>
        <end position="10"/>
    </location>
</feature>
<dbReference type="Pfam" id="PF07061">
    <property type="entry name" value="Swi5"/>
    <property type="match status" value="1"/>
</dbReference>
<dbReference type="EMBL" id="JAFEKC020000009">
    <property type="protein sequence ID" value="KAK0512621.1"/>
    <property type="molecule type" value="Genomic_DNA"/>
</dbReference>
<dbReference type="InterPro" id="IPR010760">
    <property type="entry name" value="DNA-repair_Swi5"/>
</dbReference>
<evidence type="ECO:0000256" key="3">
    <source>
        <dbReference type="ARBA" id="ARBA00023204"/>
    </source>
</evidence>
<keyword evidence="4" id="KW-0175">Coiled coil</keyword>
<evidence type="ECO:0000313" key="6">
    <source>
        <dbReference type="EMBL" id="KAK0512621.1"/>
    </source>
</evidence>
<sequence>MSIPSSSHPSLQKPAPTSNPPTSNITTTPTTTSPPPTPQTNPLEAKKIASLQAKITALQVQIQETEEKQKEVDAKLKHTDTQATVKAHIKLLHDYNEIRDVGQGLMGIIADTKGVRVRDVYQDFGVGEGD</sequence>
<feature type="compositionally biased region" description="Low complexity" evidence="5">
    <location>
        <begin position="14"/>
        <end position="31"/>
    </location>
</feature>
<evidence type="ECO:0000256" key="4">
    <source>
        <dbReference type="SAM" id="Coils"/>
    </source>
</evidence>
<name>A0AA39UAN7_9LECA</name>
<accession>A0AA39UAN7</accession>
<evidence type="ECO:0000256" key="5">
    <source>
        <dbReference type="SAM" id="MobiDB-lite"/>
    </source>
</evidence>
<keyword evidence="7" id="KW-1185">Reference proteome</keyword>
<keyword evidence="3" id="KW-0234">DNA repair</keyword>
<evidence type="ECO:0008006" key="8">
    <source>
        <dbReference type="Google" id="ProtNLM"/>
    </source>
</evidence>
<protein>
    <recommendedName>
        <fullName evidence="8">Swi5-domain-containing protein</fullName>
    </recommendedName>
</protein>
<dbReference type="AlphaFoldDB" id="A0AA39UAN7"/>
<evidence type="ECO:0000313" key="7">
    <source>
        <dbReference type="Proteomes" id="UP001166286"/>
    </source>
</evidence>
<feature type="coiled-coil region" evidence="4">
    <location>
        <begin position="48"/>
        <end position="75"/>
    </location>
</feature>
<dbReference type="GO" id="GO:0010772">
    <property type="term" value="P:meiotic DNA recombinase assembly involved in reciprocal meiotic recombination"/>
    <property type="evidence" value="ECO:0007669"/>
    <property type="project" value="TreeGrafter"/>
</dbReference>
<dbReference type="PANTHER" id="PTHR28529:SF2">
    <property type="entry name" value="DNA REPAIR PROTEIN SWI5 HOMOLOG"/>
    <property type="match status" value="1"/>
</dbReference>
<reference evidence="6" key="1">
    <citation type="submission" date="2023-03" db="EMBL/GenBank/DDBJ databases">
        <title>Complete genome of Cladonia borealis.</title>
        <authorList>
            <person name="Park H."/>
        </authorList>
    </citation>
    <scope>NUCLEOTIDE SEQUENCE</scope>
    <source>
        <strain evidence="6">ANT050790</strain>
    </source>
</reference>
<dbReference type="GO" id="GO:0000709">
    <property type="term" value="P:meiotic joint molecule formation"/>
    <property type="evidence" value="ECO:0007669"/>
    <property type="project" value="TreeGrafter"/>
</dbReference>
<comment type="caution">
    <text evidence="6">The sequence shown here is derived from an EMBL/GenBank/DDBJ whole genome shotgun (WGS) entry which is preliminary data.</text>
</comment>
<gene>
    <name evidence="6" type="ORF">JMJ35_004638</name>
</gene>
<dbReference type="Proteomes" id="UP001166286">
    <property type="component" value="Unassembled WGS sequence"/>
</dbReference>
<feature type="region of interest" description="Disordered" evidence="5">
    <location>
        <begin position="1"/>
        <end position="42"/>
    </location>
</feature>
<evidence type="ECO:0000256" key="2">
    <source>
        <dbReference type="ARBA" id="ARBA00022763"/>
    </source>
</evidence>
<dbReference type="PANTHER" id="PTHR28529">
    <property type="entry name" value="DNA REPAIR PROTEIN SWI5 HOMOLOG"/>
    <property type="match status" value="1"/>
</dbReference>
<dbReference type="GO" id="GO:0032798">
    <property type="term" value="C:Swi5-Sfr1 complex"/>
    <property type="evidence" value="ECO:0007669"/>
    <property type="project" value="TreeGrafter"/>
</dbReference>
<keyword evidence="2" id="KW-0227">DNA damage</keyword>
<comment type="similarity">
    <text evidence="1">Belongs to the SWI5/SAE3 family.</text>
</comment>
<organism evidence="6 7">
    <name type="scientific">Cladonia borealis</name>
    <dbReference type="NCBI Taxonomy" id="184061"/>
    <lineage>
        <taxon>Eukaryota</taxon>
        <taxon>Fungi</taxon>
        <taxon>Dikarya</taxon>
        <taxon>Ascomycota</taxon>
        <taxon>Pezizomycotina</taxon>
        <taxon>Lecanoromycetes</taxon>
        <taxon>OSLEUM clade</taxon>
        <taxon>Lecanoromycetidae</taxon>
        <taxon>Lecanorales</taxon>
        <taxon>Lecanorineae</taxon>
        <taxon>Cladoniaceae</taxon>
        <taxon>Cladonia</taxon>
    </lineage>
</organism>
<dbReference type="Gene3D" id="1.20.5.170">
    <property type="match status" value="1"/>
</dbReference>
<dbReference type="GO" id="GO:0034974">
    <property type="term" value="C:Swi5-Swi2 complex"/>
    <property type="evidence" value="ECO:0007669"/>
    <property type="project" value="TreeGrafter"/>
</dbReference>